<dbReference type="EMBL" id="CP002417">
    <property type="protein sequence ID" value="ADU37817.1"/>
    <property type="molecule type" value="Genomic_DNA"/>
</dbReference>
<dbReference type="PANTHER" id="PTHR38593:SF1">
    <property type="entry name" value="BLR2558 PROTEIN"/>
    <property type="match status" value="1"/>
</dbReference>
<dbReference type="Pfam" id="PF13628">
    <property type="entry name" value="DUF4142"/>
    <property type="match status" value="1"/>
</dbReference>
<dbReference type="RefSeq" id="WP_013542044.1">
    <property type="nucleotide sequence ID" value="NC_014931.1"/>
</dbReference>
<accession>E6UZK9</accession>
<evidence type="ECO:0000313" key="3">
    <source>
        <dbReference type="EMBL" id="ADU37817.1"/>
    </source>
</evidence>
<keyword evidence="1" id="KW-0732">Signal</keyword>
<feature type="signal peptide" evidence="1">
    <location>
        <begin position="1"/>
        <end position="18"/>
    </location>
</feature>
<feature type="chain" id="PRO_5003213409" description="DUF4142 domain-containing protein" evidence="1">
    <location>
        <begin position="19"/>
        <end position="194"/>
    </location>
</feature>
<sequence>MKTFERLGRILAVSLALAGVAAGCTSQQPGTTTRGGSAAAAAVGTGIGVRSMQPAQFAATAGGNGMYEVQVSRLAMNRANSGPVQDYARMLVDHHTRANNELIALLRAKGIRPPDMIPRDKRVKLDRLSSVPARQFDRIYIQTVGIEDHEADIVVFERASREVADPELRAFAQKTLPVLRSHLDAARSLAATTR</sequence>
<dbReference type="AlphaFoldDB" id="E6UZK9"/>
<feature type="domain" description="DUF4142" evidence="2">
    <location>
        <begin position="54"/>
        <end position="189"/>
    </location>
</feature>
<protein>
    <recommendedName>
        <fullName evidence="2">DUF4142 domain-containing protein</fullName>
    </recommendedName>
</protein>
<organism evidence="3 4">
    <name type="scientific">Variovorax paradoxus (strain EPS)</name>
    <dbReference type="NCBI Taxonomy" id="595537"/>
    <lineage>
        <taxon>Bacteria</taxon>
        <taxon>Pseudomonadati</taxon>
        <taxon>Pseudomonadota</taxon>
        <taxon>Betaproteobacteria</taxon>
        <taxon>Burkholderiales</taxon>
        <taxon>Comamonadaceae</taxon>
        <taxon>Variovorax</taxon>
    </lineage>
</organism>
<evidence type="ECO:0000313" key="4">
    <source>
        <dbReference type="Proteomes" id="UP000008917"/>
    </source>
</evidence>
<dbReference type="KEGG" id="vpe:Varpa_3633"/>
<dbReference type="InterPro" id="IPR012347">
    <property type="entry name" value="Ferritin-like"/>
</dbReference>
<dbReference type="PROSITE" id="PS51257">
    <property type="entry name" value="PROKAR_LIPOPROTEIN"/>
    <property type="match status" value="1"/>
</dbReference>
<proteinExistence type="predicted"/>
<dbReference type="Proteomes" id="UP000008917">
    <property type="component" value="Chromosome"/>
</dbReference>
<dbReference type="eggNOG" id="COG3652">
    <property type="taxonomic scope" value="Bacteria"/>
</dbReference>
<dbReference type="STRING" id="595537.Varpa_3633"/>
<evidence type="ECO:0000259" key="2">
    <source>
        <dbReference type="Pfam" id="PF13628"/>
    </source>
</evidence>
<dbReference type="Gene3D" id="1.20.1260.10">
    <property type="match status" value="1"/>
</dbReference>
<name>E6UZK9_VARPE</name>
<reference evidence="3 4" key="2">
    <citation type="journal article" date="2013" name="Genome Announc.">
        <title>Genome of the Root-Associated Plant Growth-Promoting Bacterium Variovorax paradoxus Strain EPS.</title>
        <authorList>
            <person name="Han J.I."/>
            <person name="Spain J.C."/>
            <person name="Leadbetter J.R."/>
            <person name="Ovchinnikova G."/>
            <person name="Goodwin L.A."/>
            <person name="Han C.S."/>
            <person name="Woyke T."/>
            <person name="Davenport K.W."/>
            <person name="Orwin P.M."/>
        </authorList>
    </citation>
    <scope>NUCLEOTIDE SEQUENCE [LARGE SCALE GENOMIC DNA]</scope>
    <source>
        <strain evidence="3 4">EPS</strain>
    </source>
</reference>
<reference evidence="4" key="1">
    <citation type="submission" date="2010-12" db="EMBL/GenBank/DDBJ databases">
        <title>Complete sequence of Variovorax paradoxus EPS.</title>
        <authorList>
            <consortium name="US DOE Joint Genome Institute"/>
            <person name="Lucas S."/>
            <person name="Copeland A."/>
            <person name="Lapidus A."/>
            <person name="Cheng J.-F."/>
            <person name="Goodwin L."/>
            <person name="Pitluck S."/>
            <person name="Teshima H."/>
            <person name="Detter J.C."/>
            <person name="Han C."/>
            <person name="Tapia R."/>
            <person name="Land M."/>
            <person name="Hauser L."/>
            <person name="Kyrpides N."/>
            <person name="Ivanova N."/>
            <person name="Ovchinnikova G."/>
            <person name="Orwin P."/>
            <person name="Han J.-I.G."/>
            <person name="Woyke T."/>
        </authorList>
    </citation>
    <scope>NUCLEOTIDE SEQUENCE [LARGE SCALE GENOMIC DNA]</scope>
    <source>
        <strain evidence="4">EPS</strain>
    </source>
</reference>
<evidence type="ECO:0000256" key="1">
    <source>
        <dbReference type="SAM" id="SignalP"/>
    </source>
</evidence>
<gene>
    <name evidence="3" type="ordered locus">Varpa_3633</name>
</gene>
<dbReference type="InterPro" id="IPR025419">
    <property type="entry name" value="DUF4142"/>
</dbReference>
<dbReference type="HOGENOM" id="CLU_079636_1_2_4"/>
<dbReference type="PANTHER" id="PTHR38593">
    <property type="entry name" value="BLR2558 PROTEIN"/>
    <property type="match status" value="1"/>
</dbReference>